<feature type="compositionally biased region" description="Polar residues" evidence="2">
    <location>
        <begin position="76"/>
        <end position="91"/>
    </location>
</feature>
<feature type="region of interest" description="Disordered" evidence="2">
    <location>
        <begin position="959"/>
        <end position="978"/>
    </location>
</feature>
<feature type="region of interest" description="Disordered" evidence="2">
    <location>
        <begin position="415"/>
        <end position="442"/>
    </location>
</feature>
<dbReference type="AlphaFoldDB" id="A0A448Z8J7"/>
<feature type="compositionally biased region" description="Acidic residues" evidence="2">
    <location>
        <begin position="51"/>
        <end position="64"/>
    </location>
</feature>
<feature type="compositionally biased region" description="Polar residues" evidence="2">
    <location>
        <begin position="905"/>
        <end position="914"/>
    </location>
</feature>
<keyword evidence="4" id="KW-1185">Reference proteome</keyword>
<feature type="compositionally biased region" description="Basic and acidic residues" evidence="2">
    <location>
        <begin position="855"/>
        <end position="867"/>
    </location>
</feature>
<gene>
    <name evidence="3" type="ORF">PSNMU_V1.4_AUG-EV-PASAV3_0051470</name>
</gene>
<feature type="compositionally biased region" description="Polar residues" evidence="2">
    <location>
        <begin position="928"/>
        <end position="945"/>
    </location>
</feature>
<evidence type="ECO:0000313" key="4">
    <source>
        <dbReference type="Proteomes" id="UP000291116"/>
    </source>
</evidence>
<sequence>MEEPSTIHSSDLRNDQIGDQPIESEISSGTEDKSNSDGSVGGGGGGGNDEVTNDEPEQKEEPEEQPPSPGKAGNEATANATNSMAQRTSPGKTRGGLTMYERSMLQKEERERKLKALQETLMVDFTFTPSRYGSHRHSGESVVSSLGGSPTSTVGGGASTATVGSVFSRLYGTGTAASRAQRHRPREKPHNERFGAGAWMSSASQYSQHSAAGGGRSVSSVQTASPRVESLYKAGEEKLRARPLSDAEEAEQLRKRVETKALEVPGAYTFRPQTKWNLVAERRRLARIEREREEEEEARNTARILQAEREEKERRKVEESDSKELTFKPNLKWDLIRERRENAPDSPTPEPKHTLTRDQREKLERDRRYEEKELENCTFKPKTKWDFRKKKVKSLFDDEPSESVDSVVESFVEPVVESVPPPPKSPRFVSNDNFEEAKGKDTRVRNIVRRNITSDIEYPQSPQWKKKFRQIGQKTDLEKEVVAQGQGGAQDAVLRGNMLMPKLDLGRIDSEDKDDCPDQGTELHSTKASKWAKRKKKNKSKKNLAKIIAEEEAAKAKAAAEAETKRIVVEEEAEKAKAAAEARANIIAAEEAMAEAKEMSEKESIPDAVGNRMTDDESSIEVEGMMMTDDESSIEVEPTKMTEEEAAAKAEAKAKRKAEKKAKKKAKKEKKKKKKAKKEAKRIAKEKAAAEAEAKTSGNEDPPAEAKVLATAETNTIPEEESANKSNVTAEVDDKMAVGEEAAGAEAEKNTDEEAAERTQADNAAIAEAEVLLAKQLDEVEAEVIDAERLAAKEMAEVEAKLAAAEKAFAEAQRSEKKNLVNTNDALKRDDVHPTIERPKLAAFAERAKSFKNRISQELEDRKERIGNNESAEQEPNGRSWRGRLSQGASVESKNEQTRGDESAEQQLKTSTFANRAKNWRSRFGRGANNNSTDSTVASDGNSEAATAGKNAINAFPKVLFNDGGESNSVKEPEIGSI</sequence>
<evidence type="ECO:0000256" key="1">
    <source>
        <dbReference type="SAM" id="Coils"/>
    </source>
</evidence>
<feature type="compositionally biased region" description="Basic and acidic residues" evidence="2">
    <location>
        <begin position="637"/>
        <end position="653"/>
    </location>
</feature>
<feature type="coiled-coil region" evidence="1">
    <location>
        <begin position="777"/>
        <end position="830"/>
    </location>
</feature>
<name>A0A448Z8J7_9STRA</name>
<feature type="region of interest" description="Disordered" evidence="2">
    <location>
        <begin position="505"/>
        <end position="543"/>
    </location>
</feature>
<feature type="compositionally biased region" description="Low complexity" evidence="2">
    <location>
        <begin position="201"/>
        <end position="221"/>
    </location>
</feature>
<dbReference type="Proteomes" id="UP000291116">
    <property type="component" value="Unassembled WGS sequence"/>
</dbReference>
<feature type="region of interest" description="Disordered" evidence="2">
    <location>
        <begin position="336"/>
        <end position="373"/>
    </location>
</feature>
<feature type="compositionally biased region" description="Gly residues" evidence="2">
    <location>
        <begin position="39"/>
        <end position="48"/>
    </location>
</feature>
<feature type="compositionally biased region" description="Basic and acidic residues" evidence="2">
    <location>
        <begin position="594"/>
        <end position="605"/>
    </location>
</feature>
<feature type="region of interest" description="Disordered" evidence="2">
    <location>
        <begin position="855"/>
        <end position="945"/>
    </location>
</feature>
<feature type="compositionally biased region" description="Basic and acidic residues" evidence="2">
    <location>
        <begin position="969"/>
        <end position="978"/>
    </location>
</feature>
<proteinExistence type="predicted"/>
<feature type="compositionally biased region" description="Basic and acidic residues" evidence="2">
    <location>
        <begin position="350"/>
        <end position="373"/>
    </location>
</feature>
<feature type="compositionally biased region" description="Low complexity" evidence="2">
    <location>
        <begin position="140"/>
        <end position="159"/>
    </location>
</feature>
<feature type="compositionally biased region" description="Basic and acidic residues" evidence="2">
    <location>
        <begin position="681"/>
        <end position="694"/>
    </location>
</feature>
<protein>
    <submittedName>
        <fullName evidence="3">Uncharacterized protein</fullName>
    </submittedName>
</protein>
<feature type="compositionally biased region" description="Basic and acidic residues" evidence="2">
    <location>
        <begin position="746"/>
        <end position="760"/>
    </location>
</feature>
<feature type="region of interest" description="Disordered" evidence="2">
    <location>
        <begin position="174"/>
        <end position="224"/>
    </location>
</feature>
<keyword evidence="1" id="KW-0175">Coiled coil</keyword>
<feature type="region of interest" description="Disordered" evidence="2">
    <location>
        <begin position="288"/>
        <end position="323"/>
    </location>
</feature>
<feature type="region of interest" description="Disordered" evidence="2">
    <location>
        <begin position="1"/>
        <end position="100"/>
    </location>
</feature>
<organism evidence="3 4">
    <name type="scientific">Pseudo-nitzschia multistriata</name>
    <dbReference type="NCBI Taxonomy" id="183589"/>
    <lineage>
        <taxon>Eukaryota</taxon>
        <taxon>Sar</taxon>
        <taxon>Stramenopiles</taxon>
        <taxon>Ochrophyta</taxon>
        <taxon>Bacillariophyta</taxon>
        <taxon>Bacillariophyceae</taxon>
        <taxon>Bacillariophycidae</taxon>
        <taxon>Bacillariales</taxon>
        <taxon>Bacillariaceae</taxon>
        <taxon>Pseudo-nitzschia</taxon>
    </lineage>
</organism>
<feature type="region of interest" description="Disordered" evidence="2">
    <location>
        <begin position="129"/>
        <end position="159"/>
    </location>
</feature>
<reference evidence="3 4" key="1">
    <citation type="submission" date="2019-01" db="EMBL/GenBank/DDBJ databases">
        <authorList>
            <person name="Ferrante I. M."/>
        </authorList>
    </citation>
    <scope>NUCLEOTIDE SEQUENCE [LARGE SCALE GENOMIC DNA]</scope>
    <source>
        <strain evidence="3 4">B856</strain>
    </source>
</reference>
<feature type="compositionally biased region" description="Basic residues" evidence="2">
    <location>
        <begin position="530"/>
        <end position="543"/>
    </location>
</feature>
<dbReference type="EMBL" id="CAACVS010000164">
    <property type="protein sequence ID" value="VEU38326.1"/>
    <property type="molecule type" value="Genomic_DNA"/>
</dbReference>
<feature type="compositionally biased region" description="Basic and acidic residues" evidence="2">
    <location>
        <begin position="893"/>
        <end position="902"/>
    </location>
</feature>
<feature type="compositionally biased region" description="Basic residues" evidence="2">
    <location>
        <begin position="654"/>
        <end position="680"/>
    </location>
</feature>
<dbReference type="OrthoDB" id="57079at2759"/>
<feature type="compositionally biased region" description="Basic and acidic residues" evidence="2">
    <location>
        <begin position="306"/>
        <end position="323"/>
    </location>
</feature>
<accession>A0A448Z8J7</accession>
<evidence type="ECO:0000313" key="3">
    <source>
        <dbReference type="EMBL" id="VEU38326.1"/>
    </source>
</evidence>
<feature type="region of interest" description="Disordered" evidence="2">
    <location>
        <begin position="594"/>
        <end position="763"/>
    </location>
</feature>
<evidence type="ECO:0000256" key="2">
    <source>
        <dbReference type="SAM" id="MobiDB-lite"/>
    </source>
</evidence>